<dbReference type="PANTHER" id="PTHR42721:SF3">
    <property type="entry name" value="BETA-D-XYLOSIDASE 5-RELATED"/>
    <property type="match status" value="1"/>
</dbReference>
<evidence type="ECO:0000313" key="7">
    <source>
        <dbReference type="Proteomes" id="UP000589520"/>
    </source>
</evidence>
<dbReference type="AlphaFoldDB" id="A0A7Y9PJM3"/>
<dbReference type="GO" id="GO:0031222">
    <property type="term" value="P:arabinan catabolic process"/>
    <property type="evidence" value="ECO:0007669"/>
    <property type="project" value="TreeGrafter"/>
</dbReference>
<dbReference type="SUPFAM" id="SSF52279">
    <property type="entry name" value="Beta-D-glucan exohydrolase, C-terminal domain"/>
    <property type="match status" value="1"/>
</dbReference>
<dbReference type="EC" id="3.2.1.21" evidence="6"/>
<dbReference type="SUPFAM" id="SSF51445">
    <property type="entry name" value="(Trans)glycosidases"/>
    <property type="match status" value="1"/>
</dbReference>
<accession>A0A7Y9PJM3</accession>
<protein>
    <submittedName>
        <fullName evidence="6">Beta-glucosidase</fullName>
        <ecNumber evidence="6">3.2.1.21</ecNumber>
    </submittedName>
</protein>
<dbReference type="PANTHER" id="PTHR42721">
    <property type="entry name" value="SUGAR HYDROLASE-RELATED"/>
    <property type="match status" value="1"/>
</dbReference>
<comment type="similarity">
    <text evidence="1">Belongs to the glycosyl hydrolase 3 family.</text>
</comment>
<dbReference type="InterPro" id="IPR044993">
    <property type="entry name" value="BXL"/>
</dbReference>
<dbReference type="PRINTS" id="PR00133">
    <property type="entry name" value="GLHYDRLASE3"/>
</dbReference>
<dbReference type="GO" id="GO:0045493">
    <property type="term" value="P:xylan catabolic process"/>
    <property type="evidence" value="ECO:0007669"/>
    <property type="project" value="InterPro"/>
</dbReference>
<dbReference type="Pfam" id="PF01915">
    <property type="entry name" value="Glyco_hydro_3_C"/>
    <property type="match status" value="1"/>
</dbReference>
<dbReference type="Gene3D" id="3.20.20.300">
    <property type="entry name" value="Glycoside hydrolase, family 3, N-terminal domain"/>
    <property type="match status" value="1"/>
</dbReference>
<dbReference type="EMBL" id="JACCCW010000002">
    <property type="protein sequence ID" value="NYF81127.1"/>
    <property type="molecule type" value="Genomic_DNA"/>
</dbReference>
<keyword evidence="2 4" id="KW-0732">Signal</keyword>
<evidence type="ECO:0000256" key="3">
    <source>
        <dbReference type="ARBA" id="ARBA00022801"/>
    </source>
</evidence>
<evidence type="ECO:0000256" key="4">
    <source>
        <dbReference type="SAM" id="SignalP"/>
    </source>
</evidence>
<dbReference type="GO" id="GO:0046556">
    <property type="term" value="F:alpha-L-arabinofuranosidase activity"/>
    <property type="evidence" value="ECO:0007669"/>
    <property type="project" value="TreeGrafter"/>
</dbReference>
<keyword evidence="7" id="KW-1185">Reference proteome</keyword>
<feature type="chain" id="PRO_5030973418" evidence="4">
    <location>
        <begin position="21"/>
        <end position="886"/>
    </location>
</feature>
<sequence length="886" mass="96190">MRFASASLVVLATFTASVFAQNTKPLPYMNPALSTQQRVDDLVSRMTLDEKVSQMVNASPAIPRLGIPAYDWWSEGLHGIARSGYATMFPQAIGMAATWNAPMLGQIGTTISTEARAKYNEAIRHDIHSIYYGLTIWSPNINIFRDPRWGRGQETYGEDPYLTGQLGVSFVKGLQGTDPNYFKVIATPKHFAVHSGPESTRHSANVEPTQHDLWDTYLPAFRAAVTEGHADSIMCAYNAVDHSPACANEELLQHILRDDWKFKGFVTSDCGAIDDFYMSTAHHLFPDAESASAAGVKAGTDTSCVSTYLALTDAVKKGLVAEADIDLSVKRLFMARYQLGLFDSPAKVVYDAIPFSVVNSPAHQELALEVARQSMVLLKNDESMLPLRAGIKTIAVVGPNAATLAAIEGNYNAIPLNPVLPVDGIVAEFKGAKVLYAQGSPYADGVALPVPRTILHPDKNSTVEGLKGEYFATNSFEGKPVLTRIDKQIDFDWNSAKPTPEIPADAFAVRWTGTIAMPDAGKYDFSLQIPECRPCHEEERFAVYFDEKPVAGFAPASAEYQPSGTPHFTLTIPDTKRHNIRVEYLHKAPLFNAGITLEWSPKESALQKDAVAAAQKADVVLAFVGLSPLLEGEEMPIHVEGFAGGDRTDIQLPAAQQQMLEAVAATGKPLVVVLMNGSALAVNWANEHANAILEAWYPGQAGARAIAETLDGKNNPGGRLPVTFYASLDQLPAFDNYAMANRTYRYFKGAPLYGFGYGLSYTTFAYSNLKLSTNTLHAGDSLTVEADIKNTGTRAGDEVAELYLLPPQTTVSPIQELNGFQRLHLAPGESRHVSFTLDPRTLSQVDEKGTRAVSAGSYVVFVGGSQPTPQTISAQFSITGTEELPR</sequence>
<dbReference type="Gene3D" id="2.60.40.10">
    <property type="entry name" value="Immunoglobulins"/>
    <property type="match status" value="1"/>
</dbReference>
<dbReference type="RefSeq" id="WP_179492970.1">
    <property type="nucleotide sequence ID" value="NZ_JACCCW010000002.1"/>
</dbReference>
<keyword evidence="6" id="KW-0326">Glycosidase</keyword>
<dbReference type="InterPro" id="IPR011658">
    <property type="entry name" value="PA14_dom"/>
</dbReference>
<evidence type="ECO:0000256" key="1">
    <source>
        <dbReference type="ARBA" id="ARBA00005336"/>
    </source>
</evidence>
<dbReference type="InterPro" id="IPR026891">
    <property type="entry name" value="Fn3-like"/>
</dbReference>
<dbReference type="SMART" id="SM01217">
    <property type="entry name" value="Fn3_like"/>
    <property type="match status" value="1"/>
</dbReference>
<dbReference type="SMART" id="SM00758">
    <property type="entry name" value="PA14"/>
    <property type="match status" value="1"/>
</dbReference>
<dbReference type="Pfam" id="PF07691">
    <property type="entry name" value="PA14"/>
    <property type="match status" value="1"/>
</dbReference>
<comment type="caution">
    <text evidence="6">The sequence shown here is derived from an EMBL/GenBank/DDBJ whole genome shotgun (WGS) entry which is preliminary data.</text>
</comment>
<dbReference type="InterPro" id="IPR036962">
    <property type="entry name" value="Glyco_hydro_3_N_sf"/>
</dbReference>
<dbReference type="Pfam" id="PF14310">
    <property type="entry name" value="Fn3-like"/>
    <property type="match status" value="1"/>
</dbReference>
<dbReference type="InterPro" id="IPR036881">
    <property type="entry name" value="Glyco_hydro_3_C_sf"/>
</dbReference>
<feature type="signal peptide" evidence="4">
    <location>
        <begin position="1"/>
        <end position="20"/>
    </location>
</feature>
<keyword evidence="3 6" id="KW-0378">Hydrolase</keyword>
<organism evidence="6 7">
    <name type="scientific">Granulicella arctica</name>
    <dbReference type="NCBI Taxonomy" id="940613"/>
    <lineage>
        <taxon>Bacteria</taxon>
        <taxon>Pseudomonadati</taxon>
        <taxon>Acidobacteriota</taxon>
        <taxon>Terriglobia</taxon>
        <taxon>Terriglobales</taxon>
        <taxon>Acidobacteriaceae</taxon>
        <taxon>Granulicella</taxon>
    </lineage>
</organism>
<dbReference type="Pfam" id="PF00933">
    <property type="entry name" value="Glyco_hydro_3"/>
    <property type="match status" value="1"/>
</dbReference>
<dbReference type="GO" id="GO:0009044">
    <property type="term" value="F:xylan 1,4-beta-xylosidase activity"/>
    <property type="evidence" value="ECO:0007669"/>
    <property type="project" value="InterPro"/>
</dbReference>
<feature type="domain" description="PA14" evidence="5">
    <location>
        <begin position="461"/>
        <end position="613"/>
    </location>
</feature>
<evidence type="ECO:0000313" key="6">
    <source>
        <dbReference type="EMBL" id="NYF81127.1"/>
    </source>
</evidence>
<gene>
    <name evidence="6" type="ORF">HDF17_003447</name>
</gene>
<evidence type="ECO:0000259" key="5">
    <source>
        <dbReference type="PROSITE" id="PS51820"/>
    </source>
</evidence>
<proteinExistence type="inferred from homology"/>
<dbReference type="InterPro" id="IPR002772">
    <property type="entry name" value="Glyco_hydro_3_C"/>
</dbReference>
<dbReference type="GO" id="GO:0008422">
    <property type="term" value="F:beta-glucosidase activity"/>
    <property type="evidence" value="ECO:0007669"/>
    <property type="project" value="UniProtKB-EC"/>
</dbReference>
<reference evidence="6 7" key="1">
    <citation type="submission" date="2020-07" db="EMBL/GenBank/DDBJ databases">
        <title>Genomic Encyclopedia of Type Strains, Phase IV (KMG-V): Genome sequencing to study the core and pangenomes of soil and plant-associated prokaryotes.</title>
        <authorList>
            <person name="Whitman W."/>
        </authorList>
    </citation>
    <scope>NUCLEOTIDE SEQUENCE [LARGE SCALE GENOMIC DNA]</scope>
    <source>
        <strain evidence="6 7">X4EP2</strain>
    </source>
</reference>
<dbReference type="InterPro" id="IPR037524">
    <property type="entry name" value="PA14/GLEYA"/>
</dbReference>
<dbReference type="InterPro" id="IPR017853">
    <property type="entry name" value="GH"/>
</dbReference>
<dbReference type="Proteomes" id="UP000589520">
    <property type="component" value="Unassembled WGS sequence"/>
</dbReference>
<dbReference type="SUPFAM" id="SSF56988">
    <property type="entry name" value="Anthrax protective antigen"/>
    <property type="match status" value="1"/>
</dbReference>
<dbReference type="InterPro" id="IPR001764">
    <property type="entry name" value="Glyco_hydro_3_N"/>
</dbReference>
<name>A0A7Y9PJM3_9BACT</name>
<dbReference type="InterPro" id="IPR013783">
    <property type="entry name" value="Ig-like_fold"/>
</dbReference>
<dbReference type="Gene3D" id="3.40.50.1700">
    <property type="entry name" value="Glycoside hydrolase family 3 C-terminal domain"/>
    <property type="match status" value="2"/>
</dbReference>
<dbReference type="PROSITE" id="PS51820">
    <property type="entry name" value="PA14"/>
    <property type="match status" value="1"/>
</dbReference>
<evidence type="ECO:0000256" key="2">
    <source>
        <dbReference type="ARBA" id="ARBA00022729"/>
    </source>
</evidence>